<dbReference type="SUPFAM" id="SSF56747">
    <property type="entry name" value="Prim-pol domain"/>
    <property type="match status" value="1"/>
</dbReference>
<sequence>MQTDNSSIDTGRSVGKRSALEVVFSIVADGTPVFPCDPRTKAPLVKDWSGQATTDHSLIRDWWSAWPKAMVGVPMGARSGLFAVDVDIPKKHGGIDGRRAWQALLDKHGGCSPTRTHTTPSGGMHLLFNWSLSRPIGNSEGQLKGNNINIRGRGGYIIWSGSINADGGTYEIADHWPPANAPEWLYDLLESRTPPKPEAQTKVASTNSPIRDRTYSEAVLNAEAEKVATASEPGRNNQLNNSALACGHWIGPGRLSETEVLHRLLSSCATNGLLQDDGQAKCEKTIRSGMQAGMREPGELPDRSQLNAAPSTDKRHLPQSLAPQTSLSIHWHNANAIEQKRLMLVDGLIPQTGTGLLSGPWGMAKTFAALDLSASVMAGTEFAGHEITRSGGVLFIAAEGASEIRARLKGVVDHKLWREAVPPGFQDCPYTNFVAHSRLDQLPFAWIEDFYALKPEDDVAFQNLRAAAMSADEHLFKKFCLPLALIVVDTLPASFNLKDGNDAAEGQRMMNRLAQLSRDTGAFVLAIDHFGKNTETGTRGTSAKEAAADVVLANLGERNVEGTLSKTRMAVRKQRGGVTGGTTFFDLELVDLDNGETTCIVKWKVEEGPQSVGGNSAKPLSRSLRLFKAALQTAILDHGTLMQPYGHEGPQVRAVSVDKLRTEFFKGYPAEPDAKRKAFNRALLDAKNTLIGSYEVGGQHYCWLL</sequence>
<evidence type="ECO:0000313" key="3">
    <source>
        <dbReference type="EMBL" id="TKV80455.1"/>
    </source>
</evidence>
<dbReference type="CDD" id="cd04859">
    <property type="entry name" value="Prim_Pol"/>
    <property type="match status" value="1"/>
</dbReference>
<reference evidence="3 4" key="1">
    <citation type="submission" date="2019-05" db="EMBL/GenBank/DDBJ databases">
        <title>Draft Genome of Bradyrhizobium elkanii strain SEMIA 938, Used in Commercial Inoculants for Lupinus spp. in Brazil.</title>
        <authorList>
            <person name="Hungria M."/>
            <person name="Delamuta J.R.M."/>
            <person name="Ribeiro R.A."/>
            <person name="Nogueira M.A."/>
        </authorList>
    </citation>
    <scope>NUCLEOTIDE SEQUENCE [LARGE SCALE GENOMIC DNA]</scope>
    <source>
        <strain evidence="3 4">Semia 938</strain>
    </source>
</reference>
<gene>
    <name evidence="3" type="ORF">FDV58_17025</name>
</gene>
<dbReference type="EMBL" id="SZZP01000009">
    <property type="protein sequence ID" value="TKV80455.1"/>
    <property type="molecule type" value="Genomic_DNA"/>
</dbReference>
<feature type="region of interest" description="Disordered" evidence="1">
    <location>
        <begin position="292"/>
        <end position="319"/>
    </location>
</feature>
<comment type="caution">
    <text evidence="3">The sequence shown here is derived from an EMBL/GenBank/DDBJ whole genome shotgun (WGS) entry which is preliminary data.</text>
</comment>
<evidence type="ECO:0000313" key="4">
    <source>
        <dbReference type="Proteomes" id="UP000305095"/>
    </source>
</evidence>
<proteinExistence type="predicted"/>
<dbReference type="SUPFAM" id="SSF52540">
    <property type="entry name" value="P-loop containing nucleoside triphosphate hydrolases"/>
    <property type="match status" value="1"/>
</dbReference>
<dbReference type="SMART" id="SM00943">
    <property type="entry name" value="Prim-Pol"/>
    <property type="match status" value="1"/>
</dbReference>
<dbReference type="RefSeq" id="WP_137479236.1">
    <property type="nucleotide sequence ID" value="NZ_SZZP01000009.1"/>
</dbReference>
<dbReference type="AlphaFoldDB" id="A0A4V6CXG7"/>
<evidence type="ECO:0000259" key="2">
    <source>
        <dbReference type="SMART" id="SM00943"/>
    </source>
</evidence>
<dbReference type="InterPro" id="IPR027417">
    <property type="entry name" value="P-loop_NTPase"/>
</dbReference>
<protein>
    <recommendedName>
        <fullName evidence="2">DNA primase/polymerase bifunctional N-terminal domain-containing protein</fullName>
    </recommendedName>
</protein>
<name>A0A4V6CXG7_BRAEL</name>
<accession>A0A4V6CXG7</accession>
<dbReference type="Pfam" id="PF13481">
    <property type="entry name" value="AAA_25"/>
    <property type="match status" value="1"/>
</dbReference>
<feature type="domain" description="DNA primase/polymerase bifunctional N-terminal" evidence="2">
    <location>
        <begin position="23"/>
        <end position="185"/>
    </location>
</feature>
<organism evidence="3 4">
    <name type="scientific">Bradyrhizobium elkanii</name>
    <dbReference type="NCBI Taxonomy" id="29448"/>
    <lineage>
        <taxon>Bacteria</taxon>
        <taxon>Pseudomonadati</taxon>
        <taxon>Pseudomonadota</taxon>
        <taxon>Alphaproteobacteria</taxon>
        <taxon>Hyphomicrobiales</taxon>
        <taxon>Nitrobacteraceae</taxon>
        <taxon>Bradyrhizobium</taxon>
    </lineage>
</organism>
<evidence type="ECO:0000256" key="1">
    <source>
        <dbReference type="SAM" id="MobiDB-lite"/>
    </source>
</evidence>
<dbReference type="Pfam" id="PF09250">
    <property type="entry name" value="Prim-Pol"/>
    <property type="match status" value="1"/>
</dbReference>
<dbReference type="InterPro" id="IPR015330">
    <property type="entry name" value="DNA_primase/pol_bifunc_N"/>
</dbReference>
<dbReference type="Gene3D" id="3.40.50.300">
    <property type="entry name" value="P-loop containing nucleotide triphosphate hydrolases"/>
    <property type="match status" value="1"/>
</dbReference>
<dbReference type="Proteomes" id="UP000305095">
    <property type="component" value="Unassembled WGS sequence"/>
</dbReference>